<dbReference type="Gene3D" id="2.60.120.10">
    <property type="entry name" value="Jelly Rolls"/>
    <property type="match status" value="2"/>
</dbReference>
<feature type="region of interest" description="Disordered" evidence="1">
    <location>
        <begin position="1"/>
        <end position="25"/>
    </location>
</feature>
<accession>A0AAV3UNN0</accession>
<evidence type="ECO:0000259" key="2">
    <source>
        <dbReference type="Pfam" id="PF07883"/>
    </source>
</evidence>
<dbReference type="GeneID" id="68613632"/>
<proteinExistence type="predicted"/>
<dbReference type="EMBL" id="BAABKX010000018">
    <property type="protein sequence ID" value="GAA5060184.1"/>
    <property type="molecule type" value="Genomic_DNA"/>
</dbReference>
<dbReference type="RefSeq" id="WP_227773435.1">
    <property type="nucleotide sequence ID" value="NZ_BAABKX010000018.1"/>
</dbReference>
<protein>
    <recommendedName>
        <fullName evidence="2">Cupin type-2 domain-containing protein</fullName>
    </recommendedName>
</protein>
<dbReference type="Proteomes" id="UP001501729">
    <property type="component" value="Unassembled WGS sequence"/>
</dbReference>
<keyword evidence="4" id="KW-1185">Reference proteome</keyword>
<dbReference type="InterPro" id="IPR011051">
    <property type="entry name" value="RmlC_Cupin_sf"/>
</dbReference>
<feature type="domain" description="Cupin type-2" evidence="2">
    <location>
        <begin position="106"/>
        <end position="155"/>
    </location>
</feature>
<name>A0AAV3UNN0_9EURY</name>
<comment type="caution">
    <text evidence="3">The sequence shown here is derived from an EMBL/GenBank/DDBJ whole genome shotgun (WGS) entry which is preliminary data.</text>
</comment>
<organism evidence="3 4">
    <name type="scientific">Haladaptatus pallidirubidus</name>
    <dbReference type="NCBI Taxonomy" id="1008152"/>
    <lineage>
        <taxon>Archaea</taxon>
        <taxon>Methanobacteriati</taxon>
        <taxon>Methanobacteriota</taxon>
        <taxon>Stenosarchaea group</taxon>
        <taxon>Halobacteria</taxon>
        <taxon>Halobacteriales</taxon>
        <taxon>Haladaptataceae</taxon>
        <taxon>Haladaptatus</taxon>
    </lineage>
</organism>
<feature type="compositionally biased region" description="Polar residues" evidence="1">
    <location>
        <begin position="1"/>
        <end position="20"/>
    </location>
</feature>
<dbReference type="InterPro" id="IPR014710">
    <property type="entry name" value="RmlC-like_jellyroll"/>
</dbReference>
<sequence length="306" mass="33474">MTISEITDQRTLTESANAVTDDTPETPTVLLDRAQRHATSVASEHFLNLPPDKEVIRLRLHRYDMSGDIRVVDPTDRDRTEPMAGLIEQTLFHVADYRFVLLRIDENTPWHVREGAIYGWVRTGQGRIAHSEGQSTAIETGDFLHVPPTTVHRYIGGVDQLEILAVVTGDSDITQVAAPPTTDIDSEPAIVGPDDLVSTVESPNLIRETPFPEAAVLMMRVQAAGGAAAGWHHHGENVYFGYAVDGPSETEYGPAGENSARIEIGECFHVPPELIHRDTNPTDTAHTGIIWLCGGEPWIVNVEGPG</sequence>
<evidence type="ECO:0000256" key="1">
    <source>
        <dbReference type="SAM" id="MobiDB-lite"/>
    </source>
</evidence>
<dbReference type="SUPFAM" id="SSF51182">
    <property type="entry name" value="RmlC-like cupins"/>
    <property type="match status" value="1"/>
</dbReference>
<reference evidence="3 4" key="1">
    <citation type="journal article" date="2019" name="Int. J. Syst. Evol. Microbiol.">
        <title>The Global Catalogue of Microorganisms (GCM) 10K type strain sequencing project: providing services to taxonomists for standard genome sequencing and annotation.</title>
        <authorList>
            <consortium name="The Broad Institute Genomics Platform"/>
            <consortium name="The Broad Institute Genome Sequencing Center for Infectious Disease"/>
            <person name="Wu L."/>
            <person name="Ma J."/>
        </authorList>
    </citation>
    <scope>NUCLEOTIDE SEQUENCE [LARGE SCALE GENOMIC DNA]</scope>
    <source>
        <strain evidence="3 4">JCM 17504</strain>
    </source>
</reference>
<dbReference type="AlphaFoldDB" id="A0AAV3UNN0"/>
<dbReference type="InterPro" id="IPR013096">
    <property type="entry name" value="Cupin_2"/>
</dbReference>
<dbReference type="Pfam" id="PF07883">
    <property type="entry name" value="Cupin_2"/>
    <property type="match status" value="1"/>
</dbReference>
<evidence type="ECO:0000313" key="3">
    <source>
        <dbReference type="EMBL" id="GAA5060184.1"/>
    </source>
</evidence>
<evidence type="ECO:0000313" key="4">
    <source>
        <dbReference type="Proteomes" id="UP001501729"/>
    </source>
</evidence>
<gene>
    <name evidence="3" type="ORF">GCM10025751_45050</name>
</gene>